<protein>
    <submittedName>
        <fullName evidence="1">Uncharacterized protein</fullName>
    </submittedName>
</protein>
<name>A0A952DS43_9BACT</name>
<proteinExistence type="predicted"/>
<organism evidence="1 2">
    <name type="scientific">Candidatus Dojkabacteria bacterium</name>
    <dbReference type="NCBI Taxonomy" id="2099670"/>
    <lineage>
        <taxon>Bacteria</taxon>
        <taxon>Candidatus Dojkabacteria</taxon>
    </lineage>
</organism>
<dbReference type="EMBL" id="JACFOF010000008">
    <property type="protein sequence ID" value="MBW7953881.1"/>
    <property type="molecule type" value="Genomic_DNA"/>
</dbReference>
<evidence type="ECO:0000313" key="1">
    <source>
        <dbReference type="EMBL" id="MBW7953881.1"/>
    </source>
</evidence>
<comment type="caution">
    <text evidence="1">The sequence shown here is derived from an EMBL/GenBank/DDBJ whole genome shotgun (WGS) entry which is preliminary data.</text>
</comment>
<reference evidence="1" key="1">
    <citation type="journal article" date="2022" name="ISME J.">
        <title>A general approach to explore prokaryotic protein glycosylation reveals the unique surface layer modulation of an anammox bacterium.</title>
        <authorList>
            <person name="Pabst M."/>
            <person name="Grouzdev D.S."/>
            <person name="Lawson C.E."/>
            <person name="Kleikamp H.B.C."/>
            <person name="de Ram C."/>
            <person name="Louwen R."/>
            <person name="Lin Y.M."/>
            <person name="Lucker S."/>
            <person name="van Loosdrecht M.C.M."/>
            <person name="Laureni M."/>
        </authorList>
    </citation>
    <scope>NUCLEOTIDE SEQUENCE</scope>
    <source>
        <strain evidence="1">BROCD043</strain>
    </source>
</reference>
<accession>A0A952DS43</accession>
<dbReference type="AlphaFoldDB" id="A0A952DS43"/>
<dbReference type="Proteomes" id="UP000781173">
    <property type="component" value="Unassembled WGS sequence"/>
</dbReference>
<sequence>MLESDSNIPNPLFAEMCQIKGDVLRALGPLKYPLITAVPSYLEGKEMFARALENAFRITRQLAAGNPPTHLPKMHIPAVLHFFEDRQGDLVLAKLVKTHNGNMGDYAIGADGQRLPAWLSWQMHGQPCEQQSLKLGGDPYPLLYNSDLLRICLDSGLPYPTLSSRRREYWQLVD</sequence>
<evidence type="ECO:0000313" key="2">
    <source>
        <dbReference type="Proteomes" id="UP000781173"/>
    </source>
</evidence>
<gene>
    <name evidence="1" type="ORF">H3C67_03765</name>
</gene>